<dbReference type="PROSITE" id="PS50893">
    <property type="entry name" value="ABC_TRANSPORTER_2"/>
    <property type="match status" value="1"/>
</dbReference>
<dbReference type="NCBIfam" id="NF008450">
    <property type="entry name" value="PRK11301.1"/>
    <property type="match status" value="1"/>
</dbReference>
<feature type="transmembrane region" description="Helical" evidence="8">
    <location>
        <begin position="262"/>
        <end position="283"/>
    </location>
</feature>
<dbReference type="InterPro" id="IPR017871">
    <property type="entry name" value="ABC_transporter-like_CS"/>
</dbReference>
<feature type="transmembrane region" description="Helical" evidence="8">
    <location>
        <begin position="91"/>
        <end position="108"/>
    </location>
</feature>
<evidence type="ECO:0000256" key="7">
    <source>
        <dbReference type="ARBA" id="ARBA00023136"/>
    </source>
</evidence>
<keyword evidence="2" id="KW-1003">Cell membrane</keyword>
<comment type="caution">
    <text evidence="10">The sequence shown here is derived from an EMBL/GenBank/DDBJ whole genome shotgun (WGS) entry which is preliminary data.</text>
</comment>
<dbReference type="GO" id="GO:0005886">
    <property type="term" value="C:plasma membrane"/>
    <property type="evidence" value="ECO:0007669"/>
    <property type="project" value="UniProtKB-SubCell"/>
</dbReference>
<dbReference type="EMBL" id="DAAOWB010000002">
    <property type="protein sequence ID" value="HAD5191439.1"/>
    <property type="molecule type" value="Genomic_DNA"/>
</dbReference>
<keyword evidence="6 8" id="KW-1133">Transmembrane helix</keyword>
<feature type="domain" description="ABC transporter" evidence="9">
    <location>
        <begin position="253"/>
        <end position="486"/>
    </location>
</feature>
<dbReference type="AlphaFoldDB" id="A0A716CKR5"/>
<keyword evidence="7 8" id="KW-0472">Membrane</keyword>
<keyword evidence="3 8" id="KW-0812">Transmembrane</keyword>
<protein>
    <submittedName>
        <fullName evidence="10">High-affinity branched-chain amino acid ABC transporter permease LivM</fullName>
    </submittedName>
</protein>
<feature type="transmembrane region" description="Helical" evidence="8">
    <location>
        <begin position="44"/>
        <end position="61"/>
    </location>
</feature>
<dbReference type="InterPro" id="IPR043428">
    <property type="entry name" value="LivM-like"/>
</dbReference>
<dbReference type="CDD" id="cd06581">
    <property type="entry name" value="TM_PBP1_LivM_like"/>
    <property type="match status" value="1"/>
</dbReference>
<dbReference type="SUPFAM" id="SSF52540">
    <property type="entry name" value="P-loop containing nucleoside triphosphate hydrolases"/>
    <property type="match status" value="1"/>
</dbReference>
<dbReference type="InterPro" id="IPR027417">
    <property type="entry name" value="P-loop_NTPase"/>
</dbReference>
<dbReference type="InterPro" id="IPR021807">
    <property type="entry name" value="LivHM_N"/>
</dbReference>
<dbReference type="Pfam" id="PF11862">
    <property type="entry name" value="DUF3382"/>
    <property type="match status" value="1"/>
</dbReference>
<evidence type="ECO:0000256" key="6">
    <source>
        <dbReference type="ARBA" id="ARBA00022989"/>
    </source>
</evidence>
<dbReference type="InterPro" id="IPR001851">
    <property type="entry name" value="ABC_transp_permease"/>
</dbReference>
<accession>A0A716CKR5</accession>
<evidence type="ECO:0000256" key="1">
    <source>
        <dbReference type="ARBA" id="ARBA00004429"/>
    </source>
</evidence>
<comment type="subcellular location">
    <subcellularLocation>
        <location evidence="1">Cell inner membrane</location>
        <topology evidence="1">Multi-pass membrane protein</topology>
    </subcellularLocation>
</comment>
<evidence type="ECO:0000256" key="3">
    <source>
        <dbReference type="ARBA" id="ARBA00022692"/>
    </source>
</evidence>
<name>A0A716CKR5_SALTI</name>
<dbReference type="GO" id="GO:0005524">
    <property type="term" value="F:ATP binding"/>
    <property type="evidence" value="ECO:0007669"/>
    <property type="project" value="UniProtKB-KW"/>
</dbReference>
<evidence type="ECO:0000259" key="9">
    <source>
        <dbReference type="PROSITE" id="PS50893"/>
    </source>
</evidence>
<evidence type="ECO:0000256" key="4">
    <source>
        <dbReference type="ARBA" id="ARBA00022741"/>
    </source>
</evidence>
<gene>
    <name evidence="10" type="primary">livM</name>
    <name evidence="10" type="ORF">G1T80_03230</name>
</gene>
<sequence length="486" mass="53548">MKPMHIAMALFSAAMFFVLAGVFMGVQLELDGTKLVVDTAADIRWQWIFIGTAVVFFFQLLRPMFQKAVKHVSGPKFILPAIDGSTVKQKLFLMALLVIAVAWPFMVSRGSVDIATMTMIYIILGLGLNVVVGLSGLLVLGYGGFYAIGAYTFALLNHYYGLGFWTCLPLAGLVSAAAGFLLGFPVLRLRGDYLAIVTLGFGEIVRILLLNNTEITGGPNGISQIPKPTLFGLEFSRNTREGGWDTFSNFFGVKYDPSDRVIFLYLVALLLVVLSLFVINRLLRMPLGRAWEALREDEIACRSLGLSPTRIKLTAFTISAAFAGFAGTLFAARQGFVSPESSRMTVEENLAMGGFFAERDRFQERIKWVYELFPRLHERRIQRAGTMSGGEQQMLAIGRALMSQPRLLLLDEPSLGLAPIIIQQIFDTIEQLREQGMTIFLVEQNANQALKLADRGYVLENGHVVLSDTGDALLANEAVRSAYLGG</sequence>
<dbReference type="PANTHER" id="PTHR30482">
    <property type="entry name" value="HIGH-AFFINITY BRANCHED-CHAIN AMINO ACID TRANSPORT SYSTEM PERMEASE"/>
    <property type="match status" value="1"/>
</dbReference>
<dbReference type="GO" id="GO:0015658">
    <property type="term" value="F:branched-chain amino acid transmembrane transporter activity"/>
    <property type="evidence" value="ECO:0007669"/>
    <property type="project" value="InterPro"/>
</dbReference>
<reference evidence="10" key="1">
    <citation type="journal article" date="2018" name="Genome Biol.">
        <title>SKESA: strategic k-mer extension for scrupulous assemblies.</title>
        <authorList>
            <person name="Souvorov A."/>
            <person name="Agarwala R."/>
            <person name="Lipman D.J."/>
        </authorList>
    </citation>
    <scope>NUCLEOTIDE SEQUENCE</scope>
    <source>
        <strain evidence="10">CT18</strain>
    </source>
</reference>
<organism evidence="10">
    <name type="scientific">Salmonella enterica subsp. enterica serovar Typhi str. CT18</name>
    <dbReference type="NCBI Taxonomy" id="220341"/>
    <lineage>
        <taxon>Bacteria</taxon>
        <taxon>Pseudomonadati</taxon>
        <taxon>Pseudomonadota</taxon>
        <taxon>Gammaproteobacteria</taxon>
        <taxon>Enterobacterales</taxon>
        <taxon>Enterobacteriaceae</taxon>
        <taxon>Salmonella</taxon>
    </lineage>
</organism>
<evidence type="ECO:0000256" key="8">
    <source>
        <dbReference type="SAM" id="Phobius"/>
    </source>
</evidence>
<feature type="transmembrane region" description="Helical" evidence="8">
    <location>
        <begin position="191"/>
        <end position="209"/>
    </location>
</feature>
<feature type="transmembrane region" description="Helical" evidence="8">
    <location>
        <begin position="313"/>
        <end position="332"/>
    </location>
</feature>
<feature type="transmembrane region" description="Helical" evidence="8">
    <location>
        <begin position="162"/>
        <end position="184"/>
    </location>
</feature>
<dbReference type="PANTHER" id="PTHR30482:SF20">
    <property type="entry name" value="HIGH-AFFINITY BRANCHED-CHAIN AMINO ACID TRANSPORT SYSTEM PERMEASE PROTEIN LIVM"/>
    <property type="match status" value="1"/>
</dbReference>
<proteinExistence type="predicted"/>
<keyword evidence="4" id="KW-0547">Nucleotide-binding</keyword>
<evidence type="ECO:0000313" key="10">
    <source>
        <dbReference type="EMBL" id="HAD5191439.1"/>
    </source>
</evidence>
<dbReference type="Pfam" id="PF02653">
    <property type="entry name" value="BPD_transp_2"/>
    <property type="match status" value="1"/>
</dbReference>
<dbReference type="Gene3D" id="3.40.50.300">
    <property type="entry name" value="P-loop containing nucleotide triphosphate hydrolases"/>
    <property type="match status" value="1"/>
</dbReference>
<feature type="transmembrane region" description="Helical" evidence="8">
    <location>
        <begin position="114"/>
        <end position="132"/>
    </location>
</feature>
<evidence type="ECO:0000256" key="5">
    <source>
        <dbReference type="ARBA" id="ARBA00022840"/>
    </source>
</evidence>
<keyword evidence="5" id="KW-0067">ATP-binding</keyword>
<reference evidence="10" key="2">
    <citation type="submission" date="2019-01" db="EMBL/GenBank/DDBJ databases">
        <authorList>
            <consortium name="NCBI Pathogen Detection Project"/>
        </authorList>
    </citation>
    <scope>NUCLEOTIDE SEQUENCE</scope>
    <source>
        <strain evidence="10">CT18</strain>
    </source>
</reference>
<dbReference type="InterPro" id="IPR003439">
    <property type="entry name" value="ABC_transporter-like_ATP-bd"/>
</dbReference>
<dbReference type="GO" id="GO:0016887">
    <property type="term" value="F:ATP hydrolysis activity"/>
    <property type="evidence" value="ECO:0007669"/>
    <property type="project" value="InterPro"/>
</dbReference>
<dbReference type="PROSITE" id="PS00211">
    <property type="entry name" value="ABC_TRANSPORTER_1"/>
    <property type="match status" value="1"/>
</dbReference>
<evidence type="ECO:0000256" key="2">
    <source>
        <dbReference type="ARBA" id="ARBA00022475"/>
    </source>
</evidence>